<dbReference type="PIRSF" id="PIRSF037215">
    <property type="entry name" value="Peptidase_M20B"/>
    <property type="match status" value="1"/>
</dbReference>
<evidence type="ECO:0000256" key="1">
    <source>
        <dbReference type="ARBA" id="ARBA00000870"/>
    </source>
</evidence>
<evidence type="ECO:0000256" key="5">
    <source>
        <dbReference type="ARBA" id="ARBA00022723"/>
    </source>
</evidence>
<keyword evidence="4 9" id="KW-0645">Protease</keyword>
<dbReference type="InterPro" id="IPR011650">
    <property type="entry name" value="Peptidase_M20_dimer"/>
</dbReference>
<dbReference type="GO" id="GO:0045148">
    <property type="term" value="F:tripeptide aminopeptidase activity"/>
    <property type="evidence" value="ECO:0007669"/>
    <property type="project" value="UniProtKB-UniRule"/>
</dbReference>
<feature type="active site" evidence="9 10">
    <location>
        <position position="84"/>
    </location>
</feature>
<protein>
    <recommendedName>
        <fullName evidence="9">Peptidase T</fullName>
        <ecNumber evidence="9">3.4.11.4</ecNumber>
    </recommendedName>
    <alternativeName>
        <fullName evidence="9">Aminotripeptidase</fullName>
        <shortName evidence="9">Tripeptidase</shortName>
    </alternativeName>
    <alternativeName>
        <fullName evidence="9">Tripeptide aminopeptidase</fullName>
    </alternativeName>
</protein>
<dbReference type="GO" id="GO:0008237">
    <property type="term" value="F:metallopeptidase activity"/>
    <property type="evidence" value="ECO:0007669"/>
    <property type="project" value="UniProtKB-KW"/>
</dbReference>
<keyword evidence="5 9" id="KW-0479">Metal-binding</keyword>
<accession>A0A0R1SC80</accession>
<dbReference type="SUPFAM" id="SSF53187">
    <property type="entry name" value="Zn-dependent exopeptidases"/>
    <property type="match status" value="1"/>
</dbReference>
<dbReference type="PATRIC" id="fig|1423739.3.peg.1321"/>
<comment type="subcellular location">
    <subcellularLocation>
        <location evidence="9">Cytoplasm</location>
    </subcellularLocation>
</comment>
<evidence type="ECO:0000256" key="9">
    <source>
        <dbReference type="HAMAP-Rule" id="MF_00550"/>
    </source>
</evidence>
<feature type="binding site" evidence="9 11">
    <location>
        <position position="82"/>
    </location>
    <ligand>
        <name>Zn(2+)</name>
        <dbReference type="ChEBI" id="CHEBI:29105"/>
        <label>1</label>
    </ligand>
</feature>
<dbReference type="RefSeq" id="WP_057865706.1">
    <property type="nucleotide sequence ID" value="NZ_AZEY01000093.1"/>
</dbReference>
<sequence>MAKYPELISNFLKFAKTNTRSDPKSDTIPSSERETKFLNMLKDHLTGMGLDQVHTNEKSAYVFATLPGNTDRKSPTVGFISHIDTADFNSENIEPQIVENYDGKSVIKLDQTGEYTLDPAVFPSLKKYQGDTLITTDGTTLLGSDDKSGVAEIIAAITYLQNHPEIEHGDIKIAFGPDEEIGTGADHFDVADFGAGVAYTVDGGPLGDLNYETFNAADGQVDIKGTDVHPAEAKGIMVNAIQLGMDFHAALPEFDRPEKTDGRQGFFHVYDFKGSVDHTHLGYIIRDHDRERFEARKRLFKGIADQMNNEFGETRVTVTLKDQYYNMGEVIQKDPTVVKVAEQAMKNVGVKPHIFPVRGGTDGSKISYMGLPTPNIFAGGENMHGRFEYVSEQTMEKATDVIVEIAKLFAEK</sequence>
<evidence type="ECO:0000256" key="8">
    <source>
        <dbReference type="ARBA" id="ARBA00023049"/>
    </source>
</evidence>
<organism evidence="13 14">
    <name type="scientific">Lentilactobacillus diolivorans DSM 14421</name>
    <dbReference type="NCBI Taxonomy" id="1423739"/>
    <lineage>
        <taxon>Bacteria</taxon>
        <taxon>Bacillati</taxon>
        <taxon>Bacillota</taxon>
        <taxon>Bacilli</taxon>
        <taxon>Lactobacillales</taxon>
        <taxon>Lactobacillaceae</taxon>
        <taxon>Lentilactobacillus</taxon>
    </lineage>
</organism>
<comment type="function">
    <text evidence="9">Cleaves the N-terminal amino acid of tripeptides.</text>
</comment>
<evidence type="ECO:0000256" key="11">
    <source>
        <dbReference type="PIRSR" id="PIRSR037215-2"/>
    </source>
</evidence>
<comment type="catalytic activity">
    <reaction evidence="1 9">
        <text>Release of the N-terminal residue from a tripeptide.</text>
        <dbReference type="EC" id="3.4.11.4"/>
    </reaction>
</comment>
<keyword evidence="3 9" id="KW-0031">Aminopeptidase</keyword>
<keyword evidence="8 9" id="KW-0482">Metalloprotease</keyword>
<comment type="similarity">
    <text evidence="2 9">Belongs to the peptidase M20B family.</text>
</comment>
<feature type="binding site" evidence="9 11">
    <location>
        <position position="145"/>
    </location>
    <ligand>
        <name>Zn(2+)</name>
        <dbReference type="ChEBI" id="CHEBI:29105"/>
        <label>1</label>
    </ligand>
</feature>
<reference evidence="13 14" key="1">
    <citation type="journal article" date="2015" name="Genome Announc.">
        <title>Expanding the biotechnology potential of lactobacilli through comparative genomics of 213 strains and associated genera.</title>
        <authorList>
            <person name="Sun Z."/>
            <person name="Harris H.M."/>
            <person name="McCann A."/>
            <person name="Guo C."/>
            <person name="Argimon S."/>
            <person name="Zhang W."/>
            <person name="Yang X."/>
            <person name="Jeffery I.B."/>
            <person name="Cooney J.C."/>
            <person name="Kagawa T.F."/>
            <person name="Liu W."/>
            <person name="Song Y."/>
            <person name="Salvetti E."/>
            <person name="Wrobel A."/>
            <person name="Rasinkangas P."/>
            <person name="Parkhill J."/>
            <person name="Rea M.C."/>
            <person name="O'Sullivan O."/>
            <person name="Ritari J."/>
            <person name="Douillard F.P."/>
            <person name="Paul Ross R."/>
            <person name="Yang R."/>
            <person name="Briner A.E."/>
            <person name="Felis G.E."/>
            <person name="de Vos W.M."/>
            <person name="Barrangou R."/>
            <person name="Klaenhammer T.R."/>
            <person name="Caufield P.W."/>
            <person name="Cui Y."/>
            <person name="Zhang H."/>
            <person name="O'Toole P.W."/>
        </authorList>
    </citation>
    <scope>NUCLEOTIDE SEQUENCE [LARGE SCALE GENOMIC DNA]</scope>
    <source>
        <strain evidence="13 14">DSM 14421</strain>
    </source>
</reference>
<dbReference type="NCBIfam" id="NF009920">
    <property type="entry name" value="PRK13381.1"/>
    <property type="match status" value="1"/>
</dbReference>
<gene>
    <name evidence="9" type="primary">pepT</name>
    <name evidence="13" type="ORF">FC85_GL001265</name>
</gene>
<comment type="caution">
    <text evidence="13">The sequence shown here is derived from an EMBL/GenBank/DDBJ whole genome shotgun (WGS) entry which is preliminary data.</text>
</comment>
<evidence type="ECO:0000313" key="13">
    <source>
        <dbReference type="EMBL" id="KRL64250.1"/>
    </source>
</evidence>
<dbReference type="Proteomes" id="UP000052013">
    <property type="component" value="Unassembled WGS sequence"/>
</dbReference>
<dbReference type="Gene3D" id="3.30.70.360">
    <property type="match status" value="1"/>
</dbReference>
<dbReference type="PANTHER" id="PTHR42994">
    <property type="entry name" value="PEPTIDASE T"/>
    <property type="match status" value="1"/>
</dbReference>
<evidence type="ECO:0000313" key="14">
    <source>
        <dbReference type="Proteomes" id="UP000052013"/>
    </source>
</evidence>
<dbReference type="GO" id="GO:0006508">
    <property type="term" value="P:proteolysis"/>
    <property type="evidence" value="ECO:0007669"/>
    <property type="project" value="UniProtKB-UniRule"/>
</dbReference>
<dbReference type="GO" id="GO:0008270">
    <property type="term" value="F:zinc ion binding"/>
    <property type="evidence" value="ECO:0007669"/>
    <property type="project" value="UniProtKB-UniRule"/>
</dbReference>
<dbReference type="EC" id="3.4.11.4" evidence="9"/>
<evidence type="ECO:0000256" key="6">
    <source>
        <dbReference type="ARBA" id="ARBA00022801"/>
    </source>
</evidence>
<dbReference type="GO" id="GO:0043171">
    <property type="term" value="P:peptide catabolic process"/>
    <property type="evidence" value="ECO:0007669"/>
    <property type="project" value="UniProtKB-UniRule"/>
</dbReference>
<dbReference type="PROSITE" id="PS00758">
    <property type="entry name" value="ARGE_DAPE_CPG2_1"/>
    <property type="match status" value="1"/>
</dbReference>
<dbReference type="EMBL" id="AZEY01000093">
    <property type="protein sequence ID" value="KRL64250.1"/>
    <property type="molecule type" value="Genomic_DNA"/>
</dbReference>
<feature type="active site" description="Proton acceptor" evidence="9 10">
    <location>
        <position position="179"/>
    </location>
</feature>
<evidence type="ECO:0000256" key="10">
    <source>
        <dbReference type="PIRSR" id="PIRSR037215-1"/>
    </source>
</evidence>
<dbReference type="NCBIfam" id="TIGR01882">
    <property type="entry name" value="peptidase-T"/>
    <property type="match status" value="1"/>
</dbReference>
<feature type="binding site" evidence="9 11">
    <location>
        <position position="202"/>
    </location>
    <ligand>
        <name>Zn(2+)</name>
        <dbReference type="ChEBI" id="CHEBI:29105"/>
        <label>1</label>
    </ligand>
</feature>
<dbReference type="InterPro" id="IPR036264">
    <property type="entry name" value="Bact_exopeptidase_dim_dom"/>
</dbReference>
<evidence type="ECO:0000256" key="7">
    <source>
        <dbReference type="ARBA" id="ARBA00022833"/>
    </source>
</evidence>
<dbReference type="InterPro" id="IPR002933">
    <property type="entry name" value="Peptidase_M20"/>
</dbReference>
<feature type="binding site" evidence="9 11">
    <location>
        <position position="180"/>
    </location>
    <ligand>
        <name>Zn(2+)</name>
        <dbReference type="ChEBI" id="CHEBI:29105"/>
        <label>2</label>
    </ligand>
</feature>
<dbReference type="GO" id="GO:0005829">
    <property type="term" value="C:cytosol"/>
    <property type="evidence" value="ECO:0007669"/>
    <property type="project" value="TreeGrafter"/>
</dbReference>
<dbReference type="HAMAP" id="MF_00550">
    <property type="entry name" value="Aminopeptidase_M20"/>
    <property type="match status" value="1"/>
</dbReference>
<dbReference type="AlphaFoldDB" id="A0A0R1SC80"/>
<proteinExistence type="inferred from homology"/>
<dbReference type="InterPro" id="IPR001261">
    <property type="entry name" value="ArgE/DapE_CS"/>
</dbReference>
<dbReference type="Pfam" id="PF01546">
    <property type="entry name" value="Peptidase_M20"/>
    <property type="match status" value="1"/>
</dbReference>
<evidence type="ECO:0000256" key="4">
    <source>
        <dbReference type="ARBA" id="ARBA00022670"/>
    </source>
</evidence>
<dbReference type="NCBIfam" id="NF003976">
    <property type="entry name" value="PRK05469.1"/>
    <property type="match status" value="1"/>
</dbReference>
<dbReference type="Gene3D" id="3.40.630.10">
    <property type="entry name" value="Zn peptidases"/>
    <property type="match status" value="1"/>
</dbReference>
<feature type="binding site" evidence="9 11">
    <location>
        <position position="145"/>
    </location>
    <ligand>
        <name>Zn(2+)</name>
        <dbReference type="ChEBI" id="CHEBI:29105"/>
        <label>2</label>
    </ligand>
</feature>
<dbReference type="PANTHER" id="PTHR42994:SF1">
    <property type="entry name" value="PEPTIDASE T"/>
    <property type="match status" value="1"/>
</dbReference>
<feature type="domain" description="Peptidase M20 dimerisation" evidence="12">
    <location>
        <begin position="211"/>
        <end position="313"/>
    </location>
</feature>
<dbReference type="Pfam" id="PF07687">
    <property type="entry name" value="M20_dimer"/>
    <property type="match status" value="1"/>
</dbReference>
<evidence type="ECO:0000256" key="2">
    <source>
        <dbReference type="ARBA" id="ARBA00009692"/>
    </source>
</evidence>
<dbReference type="PROSITE" id="PS00759">
    <property type="entry name" value="ARGE_DAPE_CPG2_2"/>
    <property type="match status" value="1"/>
</dbReference>
<evidence type="ECO:0000259" key="12">
    <source>
        <dbReference type="Pfam" id="PF07687"/>
    </source>
</evidence>
<keyword evidence="7 9" id="KW-0862">Zinc</keyword>
<feature type="binding site" evidence="9 11">
    <location>
        <position position="384"/>
    </location>
    <ligand>
        <name>Zn(2+)</name>
        <dbReference type="ChEBI" id="CHEBI:29105"/>
        <label>2</label>
    </ligand>
</feature>
<dbReference type="SUPFAM" id="SSF55031">
    <property type="entry name" value="Bacterial exopeptidase dimerisation domain"/>
    <property type="match status" value="1"/>
</dbReference>
<keyword evidence="6 9" id="KW-0378">Hydrolase</keyword>
<name>A0A0R1SC80_9LACO</name>
<dbReference type="InterPro" id="IPR010161">
    <property type="entry name" value="Peptidase_M20B"/>
</dbReference>
<keyword evidence="9" id="KW-0963">Cytoplasm</keyword>
<dbReference type="CDD" id="cd03892">
    <property type="entry name" value="M20_peptT"/>
    <property type="match status" value="1"/>
</dbReference>
<dbReference type="STRING" id="1423739.FC85_GL001265"/>
<evidence type="ECO:0000256" key="3">
    <source>
        <dbReference type="ARBA" id="ARBA00022438"/>
    </source>
</evidence>
<comment type="cofactor">
    <cofactor evidence="9 11">
        <name>Zn(2+)</name>
        <dbReference type="ChEBI" id="CHEBI:29105"/>
    </cofactor>
    <text evidence="9 11">Binds 2 Zn(2+) ions per subunit.</text>
</comment>